<keyword evidence="3" id="KW-1185">Reference proteome</keyword>
<keyword evidence="1" id="KW-0812">Transmembrane</keyword>
<reference evidence="2 3" key="1">
    <citation type="submission" date="2020-07" db="EMBL/GenBank/DDBJ databases">
        <title>Sequencing the genomes of 1000 actinobacteria strains.</title>
        <authorList>
            <person name="Klenk H.-P."/>
        </authorList>
    </citation>
    <scope>NUCLEOTIDE SEQUENCE [LARGE SCALE GENOMIC DNA]</scope>
    <source>
        <strain evidence="2 3">DSM 44121</strain>
    </source>
</reference>
<organism evidence="2 3">
    <name type="scientific">Promicromonospora sukumoe</name>
    <dbReference type="NCBI Taxonomy" id="88382"/>
    <lineage>
        <taxon>Bacteria</taxon>
        <taxon>Bacillati</taxon>
        <taxon>Actinomycetota</taxon>
        <taxon>Actinomycetes</taxon>
        <taxon>Micrococcales</taxon>
        <taxon>Promicromonosporaceae</taxon>
        <taxon>Promicromonospora</taxon>
    </lineage>
</organism>
<gene>
    <name evidence="2" type="ORF">FHX71_003175</name>
</gene>
<name>A0A7W3PEU3_9MICO</name>
<evidence type="ECO:0008006" key="4">
    <source>
        <dbReference type="Google" id="ProtNLM"/>
    </source>
</evidence>
<comment type="caution">
    <text evidence="2">The sequence shown here is derived from an EMBL/GenBank/DDBJ whole genome shotgun (WGS) entry which is preliminary data.</text>
</comment>
<proteinExistence type="predicted"/>
<dbReference type="EMBL" id="JACGWV010000001">
    <property type="protein sequence ID" value="MBA8809233.1"/>
    <property type="molecule type" value="Genomic_DNA"/>
</dbReference>
<feature type="transmembrane region" description="Helical" evidence="1">
    <location>
        <begin position="35"/>
        <end position="54"/>
    </location>
</feature>
<sequence>MASDGSITTRTISAQWNPERRDIVALIRLAGVPRALVVFLIALLLIGMLLSVGWRNDPVGRSFSFTLVFASAAVLFWVGVIAPVLVPRLIWNAHSAARRPTSLQITVDGVAVEQSVVSSTFTWAAVLLAIEGKNAFVLHVSSAVLSTPVVLPKRALRPEDIGPASELIRAYATRYRRR</sequence>
<accession>A0A7W3PEU3</accession>
<feature type="transmembrane region" description="Helical" evidence="1">
    <location>
        <begin position="66"/>
        <end position="91"/>
    </location>
</feature>
<evidence type="ECO:0000313" key="2">
    <source>
        <dbReference type="EMBL" id="MBA8809233.1"/>
    </source>
</evidence>
<dbReference type="AlphaFoldDB" id="A0A7W3PEU3"/>
<keyword evidence="1" id="KW-1133">Transmembrane helix</keyword>
<evidence type="ECO:0000313" key="3">
    <source>
        <dbReference type="Proteomes" id="UP000540568"/>
    </source>
</evidence>
<protein>
    <recommendedName>
        <fullName evidence="4">YcxB-like protein</fullName>
    </recommendedName>
</protein>
<keyword evidence="1" id="KW-0472">Membrane</keyword>
<dbReference type="RefSeq" id="WP_182617956.1">
    <property type="nucleotide sequence ID" value="NZ_BAAATF010000003.1"/>
</dbReference>
<evidence type="ECO:0000256" key="1">
    <source>
        <dbReference type="SAM" id="Phobius"/>
    </source>
</evidence>
<dbReference type="Proteomes" id="UP000540568">
    <property type="component" value="Unassembled WGS sequence"/>
</dbReference>